<evidence type="ECO:0000256" key="2">
    <source>
        <dbReference type="ARBA" id="ARBA00022692"/>
    </source>
</evidence>
<dbReference type="AlphaFoldDB" id="A0A1Q5Q8L6"/>
<organism evidence="6 7">
    <name type="scientific">Talaromyces atroroseus</name>
    <dbReference type="NCBI Taxonomy" id="1441469"/>
    <lineage>
        <taxon>Eukaryota</taxon>
        <taxon>Fungi</taxon>
        <taxon>Dikarya</taxon>
        <taxon>Ascomycota</taxon>
        <taxon>Pezizomycotina</taxon>
        <taxon>Eurotiomycetes</taxon>
        <taxon>Eurotiomycetidae</taxon>
        <taxon>Eurotiales</taxon>
        <taxon>Trichocomaceae</taxon>
        <taxon>Talaromyces</taxon>
        <taxon>Talaromyces sect. Trachyspermi</taxon>
    </lineage>
</organism>
<dbReference type="GO" id="GO:0000324">
    <property type="term" value="C:fungal-type vacuole"/>
    <property type="evidence" value="ECO:0007669"/>
    <property type="project" value="TreeGrafter"/>
</dbReference>
<sequence>MLNTTLAEKLSNVCEAPSSEFASYSDYGYVPSLAAGIVFTVIFALIMIVHTVQMIWTKYWWCSVFAIGAMTEVLGWAARTWSSSCPYILTPFLMQISTLIIAPTFFTAGIYILLGRLIALLGRSSSVLSPRLYLYIFVTCDIISLVVQAVGGGLASIALENNGNTSPGTDIMVAGIVFQLASITIFVFCAADFFRRVLRQRLLASVEGSITPLLLAMMFSILLIYIRSIYRTIELVQGWTGYVITHEAFFIALDGSMMAPAVGIFLIVHPAWFMPKQKPVGEYDEISMASA</sequence>
<comment type="caution">
    <text evidence="6">The sequence shown here is derived from an EMBL/GenBank/DDBJ whole genome shotgun (WGS) entry which is preliminary data.</text>
</comment>
<feature type="transmembrane region" description="Helical" evidence="5">
    <location>
        <begin position="98"/>
        <end position="120"/>
    </location>
</feature>
<proteinExistence type="predicted"/>
<dbReference type="InterPro" id="IPR007568">
    <property type="entry name" value="RTA1"/>
</dbReference>
<dbReference type="GO" id="GO:0005886">
    <property type="term" value="C:plasma membrane"/>
    <property type="evidence" value="ECO:0007669"/>
    <property type="project" value="TreeGrafter"/>
</dbReference>
<dbReference type="PANTHER" id="PTHR31465:SF11">
    <property type="entry name" value="DOMAIN PROTEIN, PUTATIVE (AFU_ORTHOLOGUE AFUA_3G10770)-RELATED"/>
    <property type="match status" value="1"/>
</dbReference>
<gene>
    <name evidence="6" type="ORF">UA08_04077</name>
</gene>
<keyword evidence="4 5" id="KW-0472">Membrane</keyword>
<dbReference type="STRING" id="1441469.A0A1Q5Q8L6"/>
<dbReference type="RefSeq" id="XP_020120421.1">
    <property type="nucleotide sequence ID" value="XM_020266360.1"/>
</dbReference>
<keyword evidence="3 5" id="KW-1133">Transmembrane helix</keyword>
<feature type="transmembrane region" description="Helical" evidence="5">
    <location>
        <begin position="59"/>
        <end position="78"/>
    </location>
</feature>
<dbReference type="Pfam" id="PF04479">
    <property type="entry name" value="RTA1"/>
    <property type="match status" value="1"/>
</dbReference>
<evidence type="ECO:0000313" key="6">
    <source>
        <dbReference type="EMBL" id="OKL60300.1"/>
    </source>
</evidence>
<evidence type="ECO:0000313" key="7">
    <source>
        <dbReference type="Proteomes" id="UP000214365"/>
    </source>
</evidence>
<evidence type="ECO:0008006" key="8">
    <source>
        <dbReference type="Google" id="ProtNLM"/>
    </source>
</evidence>
<dbReference type="PANTHER" id="PTHR31465">
    <property type="entry name" value="PROTEIN RTA1-RELATED"/>
    <property type="match status" value="1"/>
</dbReference>
<feature type="transmembrane region" description="Helical" evidence="5">
    <location>
        <begin position="171"/>
        <end position="194"/>
    </location>
</feature>
<protein>
    <recommendedName>
        <fullName evidence="8">Sphingoid long-chain base transporter RSB1</fullName>
    </recommendedName>
</protein>
<name>A0A1Q5Q8L6_TALAT</name>
<feature type="transmembrane region" description="Helical" evidence="5">
    <location>
        <begin position="132"/>
        <end position="159"/>
    </location>
</feature>
<evidence type="ECO:0000256" key="5">
    <source>
        <dbReference type="SAM" id="Phobius"/>
    </source>
</evidence>
<evidence type="ECO:0000256" key="3">
    <source>
        <dbReference type="ARBA" id="ARBA00022989"/>
    </source>
</evidence>
<keyword evidence="2 5" id="KW-0812">Transmembrane</keyword>
<dbReference type="GeneID" id="31003832"/>
<dbReference type="Proteomes" id="UP000214365">
    <property type="component" value="Unassembled WGS sequence"/>
</dbReference>
<keyword evidence="7" id="KW-1185">Reference proteome</keyword>
<feature type="transmembrane region" description="Helical" evidence="5">
    <location>
        <begin position="29"/>
        <end position="52"/>
    </location>
</feature>
<evidence type="ECO:0000256" key="1">
    <source>
        <dbReference type="ARBA" id="ARBA00004141"/>
    </source>
</evidence>
<accession>A0A1Q5Q8L6</accession>
<reference evidence="6 7" key="1">
    <citation type="submission" date="2015-06" db="EMBL/GenBank/DDBJ databases">
        <title>Talaromyces atroroseus IBT 11181 draft genome.</title>
        <authorList>
            <person name="Rasmussen K.B."/>
            <person name="Rasmussen S."/>
            <person name="Petersen B."/>
            <person name="Sicheritz-Ponten T."/>
            <person name="Mortensen U.H."/>
            <person name="Thrane U."/>
        </authorList>
    </citation>
    <scope>NUCLEOTIDE SEQUENCE [LARGE SCALE GENOMIC DNA]</scope>
    <source>
        <strain evidence="6 7">IBT 11181</strain>
    </source>
</reference>
<dbReference type="EMBL" id="LFMY01000005">
    <property type="protein sequence ID" value="OKL60300.1"/>
    <property type="molecule type" value="Genomic_DNA"/>
</dbReference>
<dbReference type="OrthoDB" id="1844152at2759"/>
<comment type="subcellular location">
    <subcellularLocation>
        <location evidence="1">Membrane</location>
        <topology evidence="1">Multi-pass membrane protein</topology>
    </subcellularLocation>
</comment>
<feature type="transmembrane region" description="Helical" evidence="5">
    <location>
        <begin position="206"/>
        <end position="228"/>
    </location>
</feature>
<evidence type="ECO:0000256" key="4">
    <source>
        <dbReference type="ARBA" id="ARBA00023136"/>
    </source>
</evidence>
<feature type="transmembrane region" description="Helical" evidence="5">
    <location>
        <begin position="248"/>
        <end position="268"/>
    </location>
</feature>